<evidence type="ECO:0000313" key="2">
    <source>
        <dbReference type="Proteomes" id="UP000266327"/>
    </source>
</evidence>
<accession>A0A3A3GBD3</accession>
<dbReference type="InterPro" id="IPR012902">
    <property type="entry name" value="N_methyl_site"/>
</dbReference>
<dbReference type="NCBIfam" id="TIGR02532">
    <property type="entry name" value="IV_pilin_GFxxxE"/>
    <property type="match status" value="1"/>
</dbReference>
<reference evidence="2" key="1">
    <citation type="submission" date="2018-09" db="EMBL/GenBank/DDBJ databases">
        <authorList>
            <person name="Zhu H."/>
        </authorList>
    </citation>
    <scope>NUCLEOTIDE SEQUENCE [LARGE SCALE GENOMIC DNA]</scope>
    <source>
        <strain evidence="2">K1S02-23</strain>
    </source>
</reference>
<comment type="caution">
    <text evidence="1">The sequence shown here is derived from an EMBL/GenBank/DDBJ whole genome shotgun (WGS) entry which is preliminary data.</text>
</comment>
<dbReference type="InterPro" id="IPR013362">
    <property type="entry name" value="Pilus_4_PilV"/>
</dbReference>
<dbReference type="RefSeq" id="WP_119787456.1">
    <property type="nucleotide sequence ID" value="NZ_QYUQ01000002.1"/>
</dbReference>
<dbReference type="Proteomes" id="UP000266327">
    <property type="component" value="Unassembled WGS sequence"/>
</dbReference>
<evidence type="ECO:0000313" key="1">
    <source>
        <dbReference type="EMBL" id="RJG03972.1"/>
    </source>
</evidence>
<dbReference type="Pfam" id="PF07963">
    <property type="entry name" value="N_methyl"/>
    <property type="match status" value="1"/>
</dbReference>
<gene>
    <name evidence="1" type="primary">pilV</name>
    <name evidence="1" type="ORF">D3878_22250</name>
</gene>
<sequence>MDAFIKVKGMEKGFSMIEVLVTLVILLVGLLGLAGMMMKSQRAETESYQRAQALLLLQDMVGRINANRKVASCYATSDGASGTPYLGTGVNTTATPPTCTSGTTEQQATAIQDMKDWNDMLKGSAELSGINKVGAMIGARGCVSFDAAANVYRISVAWQGLGDSVAPPSAVACGKNQYNNENHRRVVSTTLQIATLSL</sequence>
<keyword evidence="2" id="KW-1185">Reference proteome</keyword>
<dbReference type="OrthoDB" id="8929815at2"/>
<proteinExistence type="predicted"/>
<dbReference type="AlphaFoldDB" id="A0A3A3GBD3"/>
<protein>
    <submittedName>
        <fullName evidence="1">Type IV pilus modification protein PilV</fullName>
    </submittedName>
</protein>
<dbReference type="NCBIfam" id="TIGR02523">
    <property type="entry name" value="type_IV_pilV"/>
    <property type="match status" value="1"/>
</dbReference>
<dbReference type="EMBL" id="QYUQ01000002">
    <property type="protein sequence ID" value="RJG03972.1"/>
    <property type="molecule type" value="Genomic_DNA"/>
</dbReference>
<organism evidence="1 2">
    <name type="scientific">Noviherbaspirillum sedimenti</name>
    <dbReference type="NCBI Taxonomy" id="2320865"/>
    <lineage>
        <taxon>Bacteria</taxon>
        <taxon>Pseudomonadati</taxon>
        <taxon>Pseudomonadota</taxon>
        <taxon>Betaproteobacteria</taxon>
        <taxon>Burkholderiales</taxon>
        <taxon>Oxalobacteraceae</taxon>
        <taxon>Noviherbaspirillum</taxon>
    </lineage>
</organism>
<name>A0A3A3GBD3_9BURK</name>